<reference evidence="2 3" key="1">
    <citation type="submission" date="2015-09" db="EMBL/GenBank/DDBJ databases">
        <title>Draft genome sequence of Kouleothrix aurantiaca JCM 19913.</title>
        <authorList>
            <person name="Hemp J."/>
        </authorList>
    </citation>
    <scope>NUCLEOTIDE SEQUENCE [LARGE SCALE GENOMIC DNA]</scope>
    <source>
        <strain evidence="2 3">COM-B</strain>
    </source>
</reference>
<dbReference type="InterPro" id="IPR050789">
    <property type="entry name" value="Diverse_Enzym_Activities"/>
</dbReference>
<evidence type="ECO:0000313" key="3">
    <source>
        <dbReference type="Proteomes" id="UP000050509"/>
    </source>
</evidence>
<dbReference type="EMBL" id="LJCR01003684">
    <property type="protein sequence ID" value="KPV45893.1"/>
    <property type="molecule type" value="Genomic_DNA"/>
</dbReference>
<sequence>VADADASARLTVRHFLHHASGLSEAGFSTSLPDDTTLEQAVRALKDARLSALPGTTSQYFNLNYAVLALIIETVAGQSYAAYVQAQIFAPLGMAHSYTSPEAARANGLAQGYGRFFGVAVPRAQPHRAFELADGYLISTAEDMARFALAMTNGGALGEARVLSAAGVRQLFT</sequence>
<dbReference type="InterPro" id="IPR012338">
    <property type="entry name" value="Beta-lactam/transpept-like"/>
</dbReference>
<comment type="caution">
    <text evidence="2">The sequence shown here is derived from an EMBL/GenBank/DDBJ whole genome shotgun (WGS) entry which is preliminary data.</text>
</comment>
<dbReference type="SUPFAM" id="SSF56601">
    <property type="entry name" value="beta-lactamase/transpeptidase-like"/>
    <property type="match status" value="1"/>
</dbReference>
<feature type="domain" description="Beta-lactamase-related" evidence="1">
    <location>
        <begin position="4"/>
        <end position="165"/>
    </location>
</feature>
<gene>
    <name evidence="2" type="ORF">SE17_43910</name>
</gene>
<name>A0A0N8PQ19_9CHLR</name>
<dbReference type="Pfam" id="PF00144">
    <property type="entry name" value="Beta-lactamase"/>
    <property type="match status" value="1"/>
</dbReference>
<dbReference type="PANTHER" id="PTHR43283:SF3">
    <property type="entry name" value="BETA-LACTAMASE FAMILY PROTEIN (AFU_ORTHOLOGUE AFUA_5G07500)"/>
    <property type="match status" value="1"/>
</dbReference>
<dbReference type="AlphaFoldDB" id="A0A0N8PQ19"/>
<feature type="non-terminal residue" evidence="2">
    <location>
        <position position="172"/>
    </location>
</feature>
<feature type="non-terminal residue" evidence="2">
    <location>
        <position position="1"/>
    </location>
</feature>
<proteinExistence type="predicted"/>
<evidence type="ECO:0000259" key="1">
    <source>
        <dbReference type="Pfam" id="PF00144"/>
    </source>
</evidence>
<dbReference type="Proteomes" id="UP000050509">
    <property type="component" value="Unassembled WGS sequence"/>
</dbReference>
<protein>
    <recommendedName>
        <fullName evidence="1">Beta-lactamase-related domain-containing protein</fullName>
    </recommendedName>
</protein>
<accession>A0A0N8PQ19</accession>
<dbReference type="InterPro" id="IPR001466">
    <property type="entry name" value="Beta-lactam-related"/>
</dbReference>
<dbReference type="PANTHER" id="PTHR43283">
    <property type="entry name" value="BETA-LACTAMASE-RELATED"/>
    <property type="match status" value="1"/>
</dbReference>
<keyword evidence="3" id="KW-1185">Reference proteome</keyword>
<dbReference type="Gene3D" id="3.40.710.10">
    <property type="entry name" value="DD-peptidase/beta-lactamase superfamily"/>
    <property type="match status" value="1"/>
</dbReference>
<organism evidence="2 3">
    <name type="scientific">Kouleothrix aurantiaca</name>
    <dbReference type="NCBI Taxonomy" id="186479"/>
    <lineage>
        <taxon>Bacteria</taxon>
        <taxon>Bacillati</taxon>
        <taxon>Chloroflexota</taxon>
        <taxon>Chloroflexia</taxon>
        <taxon>Chloroflexales</taxon>
        <taxon>Roseiflexineae</taxon>
        <taxon>Roseiflexaceae</taxon>
        <taxon>Kouleothrix</taxon>
    </lineage>
</organism>
<evidence type="ECO:0000313" key="2">
    <source>
        <dbReference type="EMBL" id="KPV45893.1"/>
    </source>
</evidence>